<protein>
    <submittedName>
        <fullName evidence="2">Uncharacterized protein</fullName>
    </submittedName>
</protein>
<keyword evidence="3" id="KW-1185">Reference proteome</keyword>
<organism evidence="2 3">
    <name type="scientific">Cephalotrichum gorgonifer</name>
    <dbReference type="NCBI Taxonomy" id="2041049"/>
    <lineage>
        <taxon>Eukaryota</taxon>
        <taxon>Fungi</taxon>
        <taxon>Dikarya</taxon>
        <taxon>Ascomycota</taxon>
        <taxon>Pezizomycotina</taxon>
        <taxon>Sordariomycetes</taxon>
        <taxon>Hypocreomycetidae</taxon>
        <taxon>Microascales</taxon>
        <taxon>Microascaceae</taxon>
        <taxon>Cephalotrichum</taxon>
    </lineage>
</organism>
<dbReference type="Proteomes" id="UP001187682">
    <property type="component" value="Unassembled WGS sequence"/>
</dbReference>
<feature type="region of interest" description="Disordered" evidence="1">
    <location>
        <begin position="1"/>
        <end position="26"/>
    </location>
</feature>
<name>A0AAE8MRE5_9PEZI</name>
<comment type="caution">
    <text evidence="2">The sequence shown here is derived from an EMBL/GenBank/DDBJ whole genome shotgun (WGS) entry which is preliminary data.</text>
</comment>
<dbReference type="EMBL" id="ONZQ02000002">
    <property type="protein sequence ID" value="SPN98683.1"/>
    <property type="molecule type" value="Genomic_DNA"/>
</dbReference>
<feature type="compositionally biased region" description="Polar residues" evidence="1">
    <location>
        <begin position="47"/>
        <end position="60"/>
    </location>
</feature>
<dbReference type="AlphaFoldDB" id="A0AAE8MRE5"/>
<feature type="region of interest" description="Disordered" evidence="1">
    <location>
        <begin position="39"/>
        <end position="60"/>
    </location>
</feature>
<sequence>MRPSIRLRPSRNGRPYTTGPQRGRTPVLKAVQDALREDEQSGVLKVDSSNKTVSTPSASLPLSPIMDPDFLSAAQRFRTPKAKPSAQPVGRFRKLLAKNIYAQSLATPIRSCAITRARLPSSHLQKFRPVINPSSDNAWWMPADLVSSEATAETTTASAARAEGVGIGIQPSSRGPGAYVLLEESVLSTDQDKPAKRVGVSRRLMGARGWRTAKLPGGQLAVWREGMGGAVLDMLRNSVVSELLELAQEVEEEGKEYLLPMQSWEDAGDMKFRGCVLWSSPQETPPGGAEGEGEGEGAPGQYATLDLDVQYGSKVPVHNLHRVLGDEHLNRLRSESATFRDNNMVMLARVRTMKTQAKLWKIQGYLARSQTKSG</sequence>
<evidence type="ECO:0000256" key="1">
    <source>
        <dbReference type="SAM" id="MobiDB-lite"/>
    </source>
</evidence>
<reference evidence="2" key="1">
    <citation type="submission" date="2018-03" db="EMBL/GenBank/DDBJ databases">
        <authorList>
            <person name="Guldener U."/>
        </authorList>
    </citation>
    <scope>NUCLEOTIDE SEQUENCE</scope>
</reference>
<gene>
    <name evidence="2" type="ORF">DNG_01727</name>
</gene>
<accession>A0AAE8MRE5</accession>
<feature type="region of interest" description="Disordered" evidence="1">
    <location>
        <begin position="279"/>
        <end position="301"/>
    </location>
</feature>
<evidence type="ECO:0000313" key="2">
    <source>
        <dbReference type="EMBL" id="SPN98683.1"/>
    </source>
</evidence>
<evidence type="ECO:0000313" key="3">
    <source>
        <dbReference type="Proteomes" id="UP001187682"/>
    </source>
</evidence>
<proteinExistence type="predicted"/>